<evidence type="ECO:0008006" key="5">
    <source>
        <dbReference type="Google" id="ProtNLM"/>
    </source>
</evidence>
<keyword evidence="2" id="KW-0732">Signal</keyword>
<evidence type="ECO:0000256" key="2">
    <source>
        <dbReference type="SAM" id="SignalP"/>
    </source>
</evidence>
<dbReference type="RefSeq" id="WP_129235578.1">
    <property type="nucleotide sequence ID" value="NZ_SDPL01000364.1"/>
</dbReference>
<gene>
    <name evidence="3" type="ORF">ESO86_14195</name>
</gene>
<feature type="region of interest" description="Disordered" evidence="1">
    <location>
        <begin position="143"/>
        <end position="178"/>
    </location>
</feature>
<feature type="chain" id="PRO_5038422095" description="Secreted protein" evidence="2">
    <location>
        <begin position="23"/>
        <end position="242"/>
    </location>
</feature>
<feature type="signal peptide" evidence="2">
    <location>
        <begin position="1"/>
        <end position="22"/>
    </location>
</feature>
<accession>A0A4Q2JFM2</accession>
<name>A0A4Q2JFM2_9MICO</name>
<sequence>MRARARTTALAALAAAAGLALAVTTAVAPASAAKPVRGGTTTTSVASGCGDLNGLKVTAKTVSRTIALNAGDVIGVTVSPARSGDLILLGGSAGTAIFFEEASATTGMKFTAPYSTTYGLGWSLETSGTVPSDLTWTFTCSGSGGSGGSATTSDADRDGVADSADSCPSTTLPDSVSRPTAGKYFANSSGKFVDGTGASAGVTVVDAGGCSATQIAKALRLSKKDSRSGISLTTLKSWAATH</sequence>
<dbReference type="Proteomes" id="UP000292881">
    <property type="component" value="Unassembled WGS sequence"/>
</dbReference>
<evidence type="ECO:0000313" key="4">
    <source>
        <dbReference type="Proteomes" id="UP000292881"/>
    </source>
</evidence>
<proteinExistence type="predicted"/>
<evidence type="ECO:0000256" key="1">
    <source>
        <dbReference type="SAM" id="MobiDB-lite"/>
    </source>
</evidence>
<dbReference type="OrthoDB" id="5005557at2"/>
<dbReference type="EMBL" id="SDPL01000364">
    <property type="protein sequence ID" value="RXZ45176.1"/>
    <property type="molecule type" value="Genomic_DNA"/>
</dbReference>
<keyword evidence="4" id="KW-1185">Reference proteome</keyword>
<evidence type="ECO:0000313" key="3">
    <source>
        <dbReference type="EMBL" id="RXZ45176.1"/>
    </source>
</evidence>
<dbReference type="AlphaFoldDB" id="A0A4Q2JFM2"/>
<feature type="compositionally biased region" description="Polar residues" evidence="1">
    <location>
        <begin position="166"/>
        <end position="178"/>
    </location>
</feature>
<organism evidence="3 4">
    <name type="scientific">Agromyces binzhouensis</name>
    <dbReference type="NCBI Taxonomy" id="1817495"/>
    <lineage>
        <taxon>Bacteria</taxon>
        <taxon>Bacillati</taxon>
        <taxon>Actinomycetota</taxon>
        <taxon>Actinomycetes</taxon>
        <taxon>Micrococcales</taxon>
        <taxon>Microbacteriaceae</taxon>
        <taxon>Agromyces</taxon>
    </lineage>
</organism>
<comment type="caution">
    <text evidence="3">The sequence shown here is derived from an EMBL/GenBank/DDBJ whole genome shotgun (WGS) entry which is preliminary data.</text>
</comment>
<reference evidence="3 4" key="1">
    <citation type="submission" date="2019-01" db="EMBL/GenBank/DDBJ databases">
        <authorList>
            <person name="Li J."/>
        </authorList>
    </citation>
    <scope>NUCLEOTIDE SEQUENCE [LARGE SCALE GENOMIC DNA]</scope>
    <source>
        <strain evidence="3 4">CGMCC 4.7180</strain>
    </source>
</reference>
<protein>
    <recommendedName>
        <fullName evidence="5">Secreted protein</fullName>
    </recommendedName>
</protein>